<accession>A0A2N0TLL5</accession>
<organism evidence="3 4">
    <name type="scientific">Bifidobacterium longum</name>
    <dbReference type="NCBI Taxonomy" id="216816"/>
    <lineage>
        <taxon>Bacteria</taxon>
        <taxon>Bacillati</taxon>
        <taxon>Actinomycetota</taxon>
        <taxon>Actinomycetes</taxon>
        <taxon>Bifidobacteriales</taxon>
        <taxon>Bifidobacteriaceae</taxon>
        <taxon>Bifidobacterium</taxon>
    </lineage>
</organism>
<dbReference type="PANTHER" id="PTHR10948">
    <property type="entry name" value="TRANSPOSASE"/>
    <property type="match status" value="1"/>
</dbReference>
<protein>
    <submittedName>
        <fullName evidence="3">IS30 family transposase</fullName>
    </submittedName>
</protein>
<evidence type="ECO:0000256" key="1">
    <source>
        <dbReference type="ARBA" id="ARBA00023172"/>
    </source>
</evidence>
<evidence type="ECO:0000313" key="3">
    <source>
        <dbReference type="EMBL" id="PKD15653.1"/>
    </source>
</evidence>
<dbReference type="RefSeq" id="WP_232778825.1">
    <property type="nucleotide sequence ID" value="NZ_PJEG01000003.1"/>
</dbReference>
<dbReference type="InterPro" id="IPR053392">
    <property type="entry name" value="Transposase_IS30-like"/>
</dbReference>
<dbReference type="GO" id="GO:0003676">
    <property type="term" value="F:nucleic acid binding"/>
    <property type="evidence" value="ECO:0007669"/>
    <property type="project" value="InterPro"/>
</dbReference>
<keyword evidence="1" id="KW-0233">DNA recombination</keyword>
<gene>
    <name evidence="3" type="ORF">APC1461_0156</name>
</gene>
<dbReference type="GO" id="GO:0015074">
    <property type="term" value="P:DNA integration"/>
    <property type="evidence" value="ECO:0007669"/>
    <property type="project" value="InterPro"/>
</dbReference>
<dbReference type="EMBL" id="PJEG01000003">
    <property type="protein sequence ID" value="PKD15653.1"/>
    <property type="molecule type" value="Genomic_DNA"/>
</dbReference>
<sequence length="355" mass="40587">MYSHLSEEERRIIRIEIGNGTSIRRIAGLIGRRASTASRGIKRNTWFPSNENESYRPYRPERLKTGPWTGRCHIAGPAHRKAGRRRARTRKPYRLASDRLWAWVAERLRRGWSPLLVSGRLRLEHPGDESMRRCPETICRWVCADKARRERRTRHLPRGHRRRRGAKGWGVAGSRIPLRTSIHERPCGPFDRSRFGEREADSVIGVGCDPHTEVERRTRFLMARIVPDKTARESVGVQFLMFSALPAGAGTGVTHDNGAEFARHAELRERLGMATYFAAPYPSCRRGGNENRNGAIRRYLPKRTRIDPSMADEIQAIVDETDNRPMRVLGYRTPAEAFADELLSLTEQQGCCTSK</sequence>
<dbReference type="InterPro" id="IPR025246">
    <property type="entry name" value="IS30-like_HTH"/>
</dbReference>
<dbReference type="PANTHER" id="PTHR10948:SF23">
    <property type="entry name" value="TRANSPOSASE INSI FOR INSERTION SEQUENCE ELEMENT IS30A-RELATED"/>
    <property type="match status" value="1"/>
</dbReference>
<feature type="domain" description="Integrase catalytic" evidence="2">
    <location>
        <begin position="185"/>
        <end position="342"/>
    </location>
</feature>
<evidence type="ECO:0000259" key="2">
    <source>
        <dbReference type="PROSITE" id="PS50994"/>
    </source>
</evidence>
<dbReference type="GO" id="GO:0006310">
    <property type="term" value="P:DNA recombination"/>
    <property type="evidence" value="ECO:0007669"/>
    <property type="project" value="UniProtKB-KW"/>
</dbReference>
<dbReference type="InterPro" id="IPR036397">
    <property type="entry name" value="RNaseH_sf"/>
</dbReference>
<dbReference type="InterPro" id="IPR012337">
    <property type="entry name" value="RNaseH-like_sf"/>
</dbReference>
<dbReference type="GO" id="GO:0032196">
    <property type="term" value="P:transposition"/>
    <property type="evidence" value="ECO:0007669"/>
    <property type="project" value="TreeGrafter"/>
</dbReference>
<comment type="caution">
    <text evidence="3">The sequence shown here is derived from an EMBL/GenBank/DDBJ whole genome shotgun (WGS) entry which is preliminary data.</text>
</comment>
<dbReference type="PROSITE" id="PS50994">
    <property type="entry name" value="INTEGRASE"/>
    <property type="match status" value="1"/>
</dbReference>
<dbReference type="GO" id="GO:0004803">
    <property type="term" value="F:transposase activity"/>
    <property type="evidence" value="ECO:0007669"/>
    <property type="project" value="TreeGrafter"/>
</dbReference>
<dbReference type="AlphaFoldDB" id="A0A2N0TLL5"/>
<dbReference type="InterPro" id="IPR051917">
    <property type="entry name" value="Transposase-Integrase"/>
</dbReference>
<dbReference type="InterPro" id="IPR001584">
    <property type="entry name" value="Integrase_cat-core"/>
</dbReference>
<evidence type="ECO:0000313" key="4">
    <source>
        <dbReference type="Proteomes" id="UP000232928"/>
    </source>
</evidence>
<dbReference type="Proteomes" id="UP000232928">
    <property type="component" value="Unassembled WGS sequence"/>
</dbReference>
<reference evidence="3 4" key="1">
    <citation type="submission" date="2017-12" db="EMBL/GenBank/DDBJ databases">
        <title>Bifidobacterium longum APC/DPC strains.</title>
        <authorList>
            <person name="Arboleya S."/>
        </authorList>
    </citation>
    <scope>NUCLEOTIDE SEQUENCE [LARGE SCALE GENOMIC DNA]</scope>
    <source>
        <strain evidence="3 4">APC1461</strain>
    </source>
</reference>
<name>A0A2N0TLL5_BIFLN</name>
<dbReference type="NCBIfam" id="NF033563">
    <property type="entry name" value="transpos_IS30"/>
    <property type="match status" value="1"/>
</dbReference>
<dbReference type="Pfam" id="PF13936">
    <property type="entry name" value="HTH_38"/>
    <property type="match status" value="1"/>
</dbReference>
<dbReference type="SUPFAM" id="SSF53098">
    <property type="entry name" value="Ribonuclease H-like"/>
    <property type="match status" value="1"/>
</dbReference>
<dbReference type="Gene3D" id="3.30.420.10">
    <property type="entry name" value="Ribonuclease H-like superfamily/Ribonuclease H"/>
    <property type="match status" value="1"/>
</dbReference>
<proteinExistence type="predicted"/>
<dbReference type="GO" id="GO:0005829">
    <property type="term" value="C:cytosol"/>
    <property type="evidence" value="ECO:0007669"/>
    <property type="project" value="TreeGrafter"/>
</dbReference>